<dbReference type="PROSITE" id="PS51318">
    <property type="entry name" value="TAT"/>
    <property type="match status" value="1"/>
</dbReference>
<dbReference type="NCBIfam" id="TIGR01409">
    <property type="entry name" value="TAT_signal_seq"/>
    <property type="match status" value="1"/>
</dbReference>
<dbReference type="Proteomes" id="UP000232688">
    <property type="component" value="Unassembled WGS sequence"/>
</dbReference>
<comment type="caution">
    <text evidence="1">The sequence shown here is derived from an EMBL/GenBank/DDBJ whole genome shotgun (WGS) entry which is preliminary data.</text>
</comment>
<dbReference type="InterPro" id="IPR006311">
    <property type="entry name" value="TAT_signal"/>
</dbReference>
<evidence type="ECO:0000313" key="1">
    <source>
        <dbReference type="EMBL" id="PKC52484.1"/>
    </source>
</evidence>
<evidence type="ECO:0008006" key="3">
    <source>
        <dbReference type="Google" id="ProtNLM"/>
    </source>
</evidence>
<dbReference type="EMBL" id="LLXH01005687">
    <property type="protein sequence ID" value="PKC52484.1"/>
    <property type="molecule type" value="Genomic_DNA"/>
</dbReference>
<accession>A0A2N0QN59</accession>
<dbReference type="Gene3D" id="3.50.50.60">
    <property type="entry name" value="FAD/NAD(P)-binding domain"/>
    <property type="match status" value="1"/>
</dbReference>
<reference evidence="1 2" key="1">
    <citation type="submission" date="2017-10" db="EMBL/GenBank/DDBJ databases">
        <title>Extensive intraspecific genome diversity in a model arbuscular mycorrhizal fungus.</title>
        <authorList>
            <person name="Chen E.C.H."/>
            <person name="Morin E."/>
            <person name="Baudet D."/>
            <person name="Noel J."/>
            <person name="Ndikumana S."/>
            <person name="Charron P."/>
            <person name="St-Onge C."/>
            <person name="Giorgi J."/>
            <person name="Grigoriev I.V."/>
            <person name="Roux C."/>
            <person name="Martin F.M."/>
            <person name="Corradi N."/>
        </authorList>
    </citation>
    <scope>NUCLEOTIDE SEQUENCE [LARGE SCALE GENOMIC DNA]</scope>
    <source>
        <strain evidence="1 2">A1</strain>
    </source>
</reference>
<dbReference type="InterPro" id="IPR027056">
    <property type="entry name" value="Gluconate_2DH_su3"/>
</dbReference>
<name>A0A2N0QN59_9GLOM</name>
<feature type="non-terminal residue" evidence="1">
    <location>
        <position position="337"/>
    </location>
</feature>
<proteinExistence type="predicted"/>
<dbReference type="InterPro" id="IPR019546">
    <property type="entry name" value="TAT_signal_bac_arc"/>
</dbReference>
<sequence>MENEKKGVSRRDFMKTTGIATGTLVGGGIIGGLIGYNVNRDTVTDETTGNPRSPNQYDLGPGAIGLGVPYFIDNQLAGSYGMNAKEYMQGPFEDGATTQGYQSRLTRAEIFSQGIAKLDEEAFSRFDKSFSEIEPEQMDEILTAFQKGEVPMQAVTSDFFFKLLRQATLEGAYADPIYNGNRNMEGWKMKGFPGHQFSYIGQIESEEFVEIEPKSISNKVDVVTVGVGWTGGIVAAECSKAGLKVRGLERGAERGTKDYGMVHDEFRYAIRYELFQDLSKESITFRNNREMKALPMRMMGSFLLGEGLGGSGTHWNGQNWRFLPYDFEIKSMTDEKY</sequence>
<dbReference type="InterPro" id="IPR036188">
    <property type="entry name" value="FAD/NAD-bd_sf"/>
</dbReference>
<gene>
    <name evidence="1" type="ORF">RhiirA1_481398</name>
</gene>
<protein>
    <recommendedName>
        <fullName evidence="3">Gluconate 2-dehydrogenase subunit 3 family protein</fullName>
    </recommendedName>
</protein>
<dbReference type="Pfam" id="PF13618">
    <property type="entry name" value="Gluconate_2-dh3"/>
    <property type="match status" value="1"/>
</dbReference>
<evidence type="ECO:0000313" key="2">
    <source>
        <dbReference type="Proteomes" id="UP000232688"/>
    </source>
</evidence>
<dbReference type="VEuPathDB" id="FungiDB:RhiirA1_481398"/>
<dbReference type="AlphaFoldDB" id="A0A2N0QN59"/>
<organism evidence="1 2">
    <name type="scientific">Rhizophagus irregularis</name>
    <dbReference type="NCBI Taxonomy" id="588596"/>
    <lineage>
        <taxon>Eukaryota</taxon>
        <taxon>Fungi</taxon>
        <taxon>Fungi incertae sedis</taxon>
        <taxon>Mucoromycota</taxon>
        <taxon>Glomeromycotina</taxon>
        <taxon>Glomeromycetes</taxon>
        <taxon>Glomerales</taxon>
        <taxon>Glomeraceae</taxon>
        <taxon>Rhizophagus</taxon>
    </lineage>
</organism>
<dbReference type="SUPFAM" id="SSF51905">
    <property type="entry name" value="FAD/NAD(P)-binding domain"/>
    <property type="match status" value="1"/>
</dbReference>
<reference evidence="1 2" key="2">
    <citation type="submission" date="2017-10" db="EMBL/GenBank/DDBJ databases">
        <title>Genome analyses suggest a sexual origin of heterokaryosis in a supposedly ancient asexual fungus.</title>
        <authorList>
            <person name="Corradi N."/>
            <person name="Sedzielewska K."/>
            <person name="Noel J."/>
            <person name="Charron P."/>
            <person name="Farinelli L."/>
            <person name="Marton T."/>
            <person name="Kruger M."/>
            <person name="Pelin A."/>
            <person name="Brachmann A."/>
            <person name="Corradi N."/>
        </authorList>
    </citation>
    <scope>NUCLEOTIDE SEQUENCE [LARGE SCALE GENOMIC DNA]</scope>
    <source>
        <strain evidence="1 2">A1</strain>
    </source>
</reference>